<reference evidence="1" key="1">
    <citation type="submission" date="2020-05" db="EMBL/GenBank/DDBJ databases">
        <title>WGS assembly of Panicum virgatum.</title>
        <authorList>
            <person name="Lovell J.T."/>
            <person name="Jenkins J."/>
            <person name="Shu S."/>
            <person name="Juenger T.E."/>
            <person name="Schmutz J."/>
        </authorList>
    </citation>
    <scope>NUCLEOTIDE SEQUENCE</scope>
    <source>
        <strain evidence="1">AP13</strain>
    </source>
</reference>
<dbReference type="Proteomes" id="UP000823388">
    <property type="component" value="Chromosome 9K"/>
</dbReference>
<dbReference type="EMBL" id="CM029053">
    <property type="protein sequence ID" value="KAG2553224.1"/>
    <property type="molecule type" value="Genomic_DNA"/>
</dbReference>
<protein>
    <submittedName>
        <fullName evidence="1">Uncharacterized protein</fullName>
    </submittedName>
</protein>
<gene>
    <name evidence="1" type="ORF">PVAP13_9KG498100</name>
</gene>
<proteinExistence type="predicted"/>
<evidence type="ECO:0000313" key="1">
    <source>
        <dbReference type="EMBL" id="KAG2553224.1"/>
    </source>
</evidence>
<keyword evidence="2" id="KW-1185">Reference proteome</keyword>
<comment type="caution">
    <text evidence="1">The sequence shown here is derived from an EMBL/GenBank/DDBJ whole genome shotgun (WGS) entry which is preliminary data.</text>
</comment>
<name>A0A8T0P3A6_PANVG</name>
<sequence>MSDFACAGRASACVPPPSPRHDWTFGRSSIQARQLCGSPAAGVGGVQTIAMHGGATYRVALFTGELPDLSMAVFDSCRAPCRSSAGLKTTRALTRRGRAPAPAAKRAAGRKEGVDLTYGTHMAGPRQSQLVTLTM</sequence>
<organism evidence="1 2">
    <name type="scientific">Panicum virgatum</name>
    <name type="common">Blackwell switchgrass</name>
    <dbReference type="NCBI Taxonomy" id="38727"/>
    <lineage>
        <taxon>Eukaryota</taxon>
        <taxon>Viridiplantae</taxon>
        <taxon>Streptophyta</taxon>
        <taxon>Embryophyta</taxon>
        <taxon>Tracheophyta</taxon>
        <taxon>Spermatophyta</taxon>
        <taxon>Magnoliopsida</taxon>
        <taxon>Liliopsida</taxon>
        <taxon>Poales</taxon>
        <taxon>Poaceae</taxon>
        <taxon>PACMAD clade</taxon>
        <taxon>Panicoideae</taxon>
        <taxon>Panicodae</taxon>
        <taxon>Paniceae</taxon>
        <taxon>Panicinae</taxon>
        <taxon>Panicum</taxon>
        <taxon>Panicum sect. Hiantes</taxon>
    </lineage>
</organism>
<accession>A0A8T0P3A6</accession>
<evidence type="ECO:0000313" key="2">
    <source>
        <dbReference type="Proteomes" id="UP000823388"/>
    </source>
</evidence>
<dbReference type="AlphaFoldDB" id="A0A8T0P3A6"/>